<feature type="region of interest" description="Disordered" evidence="2">
    <location>
        <begin position="1991"/>
        <end position="2073"/>
    </location>
</feature>
<feature type="region of interest" description="Disordered" evidence="2">
    <location>
        <begin position="852"/>
        <end position="906"/>
    </location>
</feature>
<feature type="coiled-coil region" evidence="1">
    <location>
        <begin position="388"/>
        <end position="430"/>
    </location>
</feature>
<organism evidence="3 4">
    <name type="scientific">Leishmania martiniquensis</name>
    <dbReference type="NCBI Taxonomy" id="1580590"/>
    <lineage>
        <taxon>Eukaryota</taxon>
        <taxon>Discoba</taxon>
        <taxon>Euglenozoa</taxon>
        <taxon>Kinetoplastea</taxon>
        <taxon>Metakinetoplastina</taxon>
        <taxon>Trypanosomatida</taxon>
        <taxon>Trypanosomatidae</taxon>
        <taxon>Leishmaniinae</taxon>
        <taxon>Leishmania</taxon>
    </lineage>
</organism>
<feature type="region of interest" description="Disordered" evidence="2">
    <location>
        <begin position="141"/>
        <end position="209"/>
    </location>
</feature>
<dbReference type="Proteomes" id="UP000673552">
    <property type="component" value="Unassembled WGS sequence"/>
</dbReference>
<feature type="compositionally biased region" description="Low complexity" evidence="2">
    <location>
        <begin position="25"/>
        <end position="51"/>
    </location>
</feature>
<sequence length="2099" mass="225328">MPAHAFSSPQDGGRAVSASPSGRNAAVVDAAPRPVSSASPTATTSAGTPTVETGGADTVDYSRWEATDILEALLRMSSCEKSGRRSEGQATEAADLTTGRRSTPLESNVSPPKALRQPGRAPHAAILRPKHDEELAGARALPANAPDPLPPAASAAQGGGSPSSIASSSPPPAPPFRETATIAPQNQTPTQRRVTAAHNDNAQRRDNHDVQRRACTFTGSTAGVDSTGLVFSNLNSRSATTAASCLSPQEDGFLAETSLRRTLYASLNETAPTGAKGASEAAAAPQSSTVHTEVDGALWQQAFATHAQRLLRETQQQVEELRRCQRKTAQEAQRANALAAAYRALEVQLAEADARRAEERAAHEDAVTTLSQQVLRLEEGVGRLRRTKVELQRQLEGSRAAAAQQQQAHERELRELRSALEKEVRRARSEQPQQTSQWRGEHQFLEEKQAEWASLRVAGAALQMQLEAGGAPPECSHKHSKAVSLHAVSLPSGETGGEGSAAVIRVDVATNTDDVHLPATVAPPQEDPASPYTRVHPDVLAQQQLREQTILSQLSIADARLQHESRQRRLAEGRVAELLDQVEQLRGALASAETAAQNAERMCETARQAPVVGPGLETAATNKDSANRGTPQQRGAISETGDERQPEPQLLREIQHEYRELRRESAALLARHNAQQRREAERWIAVRSAVSALLHLVGLPNAQGPLEAAVATDSLDLDGLGGPLREACEASLHAVLTALETVAATLRSQQEAAAEATLQEQRKLSTLEKAVREAEAQKRAHMATLKAAEAQLLESRRELAACQKRERRREDRQAAHSAMWRSAEMQLKQVVNVVRRALREYARPLSASWVRPTATGNAVGDGPESAGGRVSRRGTCTPKSPSRRSPTPAESRNDAEENEGDASMAHPTADAALVWASDRDAITAALEVMLHPHGFVPQRVAFEADEEEEAEAVAASTDPSPSRPPSSPAAHSARLPMSAPVATELTGAGGDSAESDVCRDVAVIARGLLKLLARWRKRQHTLVESLKGLQRLVADMMAKSIALEDSQRETEAHYQQQLRLSRTAEQRRAHQLEQMQHELDDAKRQREIDSAQVRHQAGEWESERDVLRRRICVAEEKLSRTEQALVETDVNRSVQHASHEALQHALSDVTAARDRLERRQADLCVHIEDLEARLLVANQTQTGLHALITIAVAFIVRLLADYQQLQGHYQILRALAWTDAQTMSVVARVLERNCPRGSDPATAVTGEQGPRWPTEAAGGASPWLADAWPPSAAPATRLRAAVYAVRAVMRISRLLAARQRLRGNAGARHRDGAPLTSAAAAVQPAAWQPLLLALTSAITWGAATPGLTSVVALPHHSLLQRYTTRSDACILPVVRLPPPLELAAVAHDEGEVGGRGRGHRGCFDCSGGANENGTAGIGADHPQRQLMQLLMISQIDVQDPVTRHLWAGVVAAASASGRATAELLRFAQARHALSEKLLMLPGHSTTTIPPTHPSLLALHLRPLLPDRLAAHLHLHLQRSAAQTRHAEESSQLLQRLAQENETLMAALKQRTHEYDAASTELQSLTSQLHRQQAERAERMAVQEKLVETRASLLQERKRRREAEERVAALQQARLQWLGDQEQYKREVYVLNMELANISVGGAPPSGGRTGALSLPPRVGAGPALTKSEWSIHVDDTTMTDVVCSSSSPPTHFDPPSSSSRNGSALHRHQCAGDSHPLPVSCTAPLAAEVEWRPSPELAYHYEQLQSGHPCSRHSHTRHPHDGSSDMETKARKASDGHGETSPFPAQQCRSRTKLPTPEQLTQSALPGGACSAAGSSGREGVAQTVSDTGASLWNAHLQCQAASGTATPSMTVASMATRVTAAGAEPPPLPQPLALYIPSVTRQRELAGSDTAERLADHGPGIAAITTAKTNSAKRVTSLNKDGLNIVGRRAKTAASPSSFPADAPVSDMDVCAATPPPLAALPPRLSHATLSLPPPLTLGAVAAGEGPQQLRLSPSYSAEPPRAPTATPASPSSAFTRLPAPRPPPPRPSSHHASSSEAHETHALEPALSREEAASLLRPTASASRPSRDGGFEAAREVVVEASRATYHVSGSLYYTAR</sequence>
<dbReference type="PANTHER" id="PTHR19327:SF0">
    <property type="entry name" value="GOLGIN SUBFAMILY A MEMBER 4"/>
    <property type="match status" value="1"/>
</dbReference>
<feature type="coiled-coil region" evidence="1">
    <location>
        <begin position="1139"/>
        <end position="1173"/>
    </location>
</feature>
<feature type="region of interest" description="Disordered" evidence="2">
    <location>
        <begin position="943"/>
        <end position="975"/>
    </location>
</feature>
<keyword evidence="4" id="KW-1185">Reference proteome</keyword>
<dbReference type="KEGG" id="lmat:92517075"/>
<feature type="compositionally biased region" description="Low complexity" evidence="2">
    <location>
        <begin position="1803"/>
        <end position="1816"/>
    </location>
</feature>
<reference evidence="4" key="1">
    <citation type="journal article" date="2021" name="Microbiol. Resour. Announc.">
        <title>LGAAP: Leishmaniinae Genome Assembly and Annotation Pipeline.</title>
        <authorList>
            <person name="Almutairi H."/>
            <person name="Urbaniak M.D."/>
            <person name="Bates M.D."/>
            <person name="Jariyapan N."/>
            <person name="Kwakye-Nuako G."/>
            <person name="Thomaz-Soccol V."/>
            <person name="Al-Salem W.S."/>
            <person name="Dillon R.J."/>
            <person name="Bates P.A."/>
            <person name="Gatherer D."/>
        </authorList>
    </citation>
    <scope>NUCLEOTIDE SEQUENCE [LARGE SCALE GENOMIC DNA]</scope>
</reference>
<dbReference type="GeneID" id="92517075"/>
<feature type="coiled-coil region" evidence="1">
    <location>
        <begin position="1526"/>
        <end position="1612"/>
    </location>
</feature>
<feature type="coiled-coil region" evidence="1">
    <location>
        <begin position="1065"/>
        <end position="1092"/>
    </location>
</feature>
<feature type="coiled-coil region" evidence="1">
    <location>
        <begin position="651"/>
        <end position="678"/>
    </location>
</feature>
<feature type="region of interest" description="Disordered" evidence="2">
    <location>
        <begin position="1"/>
        <end position="59"/>
    </location>
</feature>
<feature type="compositionally biased region" description="Polar residues" evidence="2">
    <location>
        <begin position="182"/>
        <end position="193"/>
    </location>
</feature>
<feature type="compositionally biased region" description="Polar residues" evidence="2">
    <location>
        <begin position="619"/>
        <end position="635"/>
    </location>
</feature>
<comment type="caution">
    <text evidence="3">The sequence shown here is derived from an EMBL/GenBank/DDBJ whole genome shotgun (WGS) entry which is preliminary data.</text>
</comment>
<feature type="compositionally biased region" description="Polar residues" evidence="2">
    <location>
        <begin position="99"/>
        <end position="110"/>
    </location>
</feature>
<dbReference type="OrthoDB" id="267333at2759"/>
<evidence type="ECO:0000256" key="2">
    <source>
        <dbReference type="SAM" id="MobiDB-lite"/>
    </source>
</evidence>
<feature type="region of interest" description="Disordered" evidence="2">
    <location>
        <begin position="1680"/>
        <end position="1711"/>
    </location>
</feature>
<evidence type="ECO:0000313" key="4">
    <source>
        <dbReference type="Proteomes" id="UP000673552"/>
    </source>
</evidence>
<feature type="region of interest" description="Disordered" evidence="2">
    <location>
        <begin position="613"/>
        <end position="649"/>
    </location>
</feature>
<protein>
    <submittedName>
        <fullName evidence="3">Uncharacterized protein</fullName>
    </submittedName>
</protein>
<dbReference type="RefSeq" id="XP_067180920.1">
    <property type="nucleotide sequence ID" value="XM_067324563.1"/>
</dbReference>
<proteinExistence type="predicted"/>
<dbReference type="PANTHER" id="PTHR19327">
    <property type="entry name" value="GOLGIN"/>
    <property type="match status" value="1"/>
</dbReference>
<keyword evidence="1" id="KW-0175">Coiled coil</keyword>
<dbReference type="EMBL" id="JAFEUZ010000008">
    <property type="protein sequence ID" value="KAG5485767.1"/>
    <property type="molecule type" value="Genomic_DNA"/>
</dbReference>
<feature type="compositionally biased region" description="Basic and acidic residues" evidence="2">
    <location>
        <begin position="1759"/>
        <end position="1778"/>
    </location>
</feature>
<feature type="compositionally biased region" description="Low complexity" evidence="2">
    <location>
        <begin position="1998"/>
        <end position="2015"/>
    </location>
</feature>
<feature type="region of interest" description="Disordered" evidence="2">
    <location>
        <begin position="1746"/>
        <end position="1817"/>
    </location>
</feature>
<accession>A0A836KU50</accession>
<feature type="coiled-coil region" evidence="1">
    <location>
        <begin position="757"/>
        <end position="805"/>
    </location>
</feature>
<feature type="coiled-coil region" evidence="1">
    <location>
        <begin position="568"/>
        <end position="609"/>
    </location>
</feature>
<feature type="compositionally biased region" description="Basic and acidic residues" evidence="2">
    <location>
        <begin position="2038"/>
        <end position="2054"/>
    </location>
</feature>
<feature type="coiled-coil region" evidence="1">
    <location>
        <begin position="304"/>
        <end position="362"/>
    </location>
</feature>
<name>A0A836KU50_9TRYP</name>
<evidence type="ECO:0000313" key="3">
    <source>
        <dbReference type="EMBL" id="KAG5485767.1"/>
    </source>
</evidence>
<feature type="compositionally biased region" description="Low complexity" evidence="2">
    <location>
        <begin position="152"/>
        <end position="168"/>
    </location>
</feature>
<reference evidence="4" key="2">
    <citation type="journal article" date="2021" name="Sci. Data">
        <title>Chromosome-scale genome sequencing, assembly and annotation of six genomes from subfamily Leishmaniinae.</title>
        <authorList>
            <person name="Almutairi H."/>
            <person name="Urbaniak M.D."/>
            <person name="Bates M.D."/>
            <person name="Jariyapan N."/>
            <person name="Kwakye-Nuako G."/>
            <person name="Thomaz Soccol V."/>
            <person name="Al-Salem W.S."/>
            <person name="Dillon R.J."/>
            <person name="Bates P.A."/>
            <person name="Gatherer D."/>
        </authorList>
    </citation>
    <scope>NUCLEOTIDE SEQUENCE [LARGE SCALE GENOMIC DNA]</scope>
</reference>
<feature type="compositionally biased region" description="Low complexity" evidence="2">
    <location>
        <begin position="877"/>
        <end position="888"/>
    </location>
</feature>
<evidence type="ECO:0000256" key="1">
    <source>
        <dbReference type="SAM" id="Coils"/>
    </source>
</evidence>
<feature type="region of interest" description="Disordered" evidence="2">
    <location>
        <begin position="79"/>
        <end position="121"/>
    </location>
</feature>
<feature type="compositionally biased region" description="Polar residues" evidence="2">
    <location>
        <begin position="1680"/>
        <end position="1702"/>
    </location>
</feature>
<gene>
    <name evidence="3" type="ORF">LSCM1_07179</name>
</gene>